<keyword evidence="6" id="KW-1185">Reference proteome</keyword>
<dbReference type="PROSITE" id="PS50956">
    <property type="entry name" value="HTH_ASNC_2"/>
    <property type="match status" value="1"/>
</dbReference>
<dbReference type="CDD" id="cd00090">
    <property type="entry name" value="HTH_ARSR"/>
    <property type="match status" value="1"/>
</dbReference>
<organism evidence="5 6">
    <name type="scientific">Jannaschia donghaensis</name>
    <dbReference type="NCBI Taxonomy" id="420998"/>
    <lineage>
        <taxon>Bacteria</taxon>
        <taxon>Pseudomonadati</taxon>
        <taxon>Pseudomonadota</taxon>
        <taxon>Alphaproteobacteria</taxon>
        <taxon>Rhodobacterales</taxon>
        <taxon>Roseobacteraceae</taxon>
        <taxon>Jannaschia</taxon>
    </lineage>
</organism>
<dbReference type="EMBL" id="CXSU01000011">
    <property type="protein sequence ID" value="CTQ49567.1"/>
    <property type="molecule type" value="Genomic_DNA"/>
</dbReference>
<dbReference type="PANTHER" id="PTHR30154">
    <property type="entry name" value="LEUCINE-RESPONSIVE REGULATORY PROTEIN"/>
    <property type="match status" value="1"/>
</dbReference>
<dbReference type="InterPro" id="IPR011008">
    <property type="entry name" value="Dimeric_a/b-barrel"/>
</dbReference>
<dbReference type="Proteomes" id="UP000049222">
    <property type="component" value="Unassembled WGS sequence"/>
</dbReference>
<dbReference type="Pfam" id="PF13404">
    <property type="entry name" value="HTH_AsnC-type"/>
    <property type="match status" value="1"/>
</dbReference>
<evidence type="ECO:0000313" key="5">
    <source>
        <dbReference type="EMBL" id="CTQ49567.1"/>
    </source>
</evidence>
<dbReference type="GO" id="GO:0005829">
    <property type="term" value="C:cytosol"/>
    <property type="evidence" value="ECO:0007669"/>
    <property type="project" value="TreeGrafter"/>
</dbReference>
<dbReference type="RefSeq" id="WP_055084257.1">
    <property type="nucleotide sequence ID" value="NZ_CXSU01000011.1"/>
</dbReference>
<accession>A0A0M6YJX3</accession>
<dbReference type="AlphaFoldDB" id="A0A0M6YJX3"/>
<protein>
    <submittedName>
        <fullName evidence="5">Leucine-responsive regulatory protein</fullName>
    </submittedName>
</protein>
<dbReference type="STRING" id="420998.JDO7802_01581"/>
<dbReference type="InterPro" id="IPR036390">
    <property type="entry name" value="WH_DNA-bd_sf"/>
</dbReference>
<evidence type="ECO:0000259" key="4">
    <source>
        <dbReference type="PROSITE" id="PS50956"/>
    </source>
</evidence>
<dbReference type="SMART" id="SM00344">
    <property type="entry name" value="HTH_ASNC"/>
    <property type="match status" value="1"/>
</dbReference>
<dbReference type="PRINTS" id="PR00033">
    <property type="entry name" value="HTHASNC"/>
</dbReference>
<keyword evidence="1" id="KW-0805">Transcription regulation</keyword>
<gene>
    <name evidence="5" type="primary">lrp_5</name>
    <name evidence="5" type="ORF">JDO7802_01581</name>
</gene>
<sequence length="153" mass="17359">MTDLIDETDRRILRQLQKDTTPSLDTLAETVGLSRNACWRRIRRLEAEGMIRERVAHLDAELLGLGLSVFVMIRVGNHDAGWLAKFQAVVAAMPEIQGAHRMTGDLDYVLRVRVRDVADYDRFYKTLIGRVQMADISASFVMEDIKDTTALPI</sequence>
<proteinExistence type="predicted"/>
<dbReference type="InterPro" id="IPR036388">
    <property type="entry name" value="WH-like_DNA-bd_sf"/>
</dbReference>
<keyword evidence="2" id="KW-0238">DNA-binding</keyword>
<dbReference type="GO" id="GO:0043565">
    <property type="term" value="F:sequence-specific DNA binding"/>
    <property type="evidence" value="ECO:0007669"/>
    <property type="project" value="InterPro"/>
</dbReference>
<evidence type="ECO:0000256" key="1">
    <source>
        <dbReference type="ARBA" id="ARBA00023015"/>
    </source>
</evidence>
<dbReference type="Pfam" id="PF01037">
    <property type="entry name" value="AsnC_trans_reg"/>
    <property type="match status" value="1"/>
</dbReference>
<dbReference type="InterPro" id="IPR019888">
    <property type="entry name" value="Tscrpt_reg_AsnC-like"/>
</dbReference>
<dbReference type="InterPro" id="IPR019887">
    <property type="entry name" value="Tscrpt_reg_AsnC/Lrp_C"/>
</dbReference>
<dbReference type="InterPro" id="IPR000485">
    <property type="entry name" value="AsnC-type_HTH_dom"/>
</dbReference>
<dbReference type="GO" id="GO:0006355">
    <property type="term" value="P:regulation of DNA-templated transcription"/>
    <property type="evidence" value="ECO:0007669"/>
    <property type="project" value="UniProtKB-ARBA"/>
</dbReference>
<dbReference type="Gene3D" id="1.10.10.10">
    <property type="entry name" value="Winged helix-like DNA-binding domain superfamily/Winged helix DNA-binding domain"/>
    <property type="match status" value="1"/>
</dbReference>
<dbReference type="SUPFAM" id="SSF46785">
    <property type="entry name" value="Winged helix' DNA-binding domain"/>
    <property type="match status" value="1"/>
</dbReference>
<dbReference type="GO" id="GO:0043200">
    <property type="term" value="P:response to amino acid"/>
    <property type="evidence" value="ECO:0007669"/>
    <property type="project" value="TreeGrafter"/>
</dbReference>
<evidence type="ECO:0000256" key="2">
    <source>
        <dbReference type="ARBA" id="ARBA00023125"/>
    </source>
</evidence>
<dbReference type="SUPFAM" id="SSF54909">
    <property type="entry name" value="Dimeric alpha+beta barrel"/>
    <property type="match status" value="1"/>
</dbReference>
<dbReference type="InterPro" id="IPR011991">
    <property type="entry name" value="ArsR-like_HTH"/>
</dbReference>
<dbReference type="Gene3D" id="3.30.70.920">
    <property type="match status" value="1"/>
</dbReference>
<evidence type="ECO:0000256" key="3">
    <source>
        <dbReference type="ARBA" id="ARBA00023163"/>
    </source>
</evidence>
<name>A0A0M6YJX3_9RHOB</name>
<dbReference type="OrthoDB" id="7847328at2"/>
<keyword evidence="3" id="KW-0804">Transcription</keyword>
<dbReference type="PANTHER" id="PTHR30154:SF17">
    <property type="entry name" value="DNA-BINDING TRANSCRIPTIONAL ACTIVATOR DECR"/>
    <property type="match status" value="1"/>
</dbReference>
<reference evidence="5 6" key="1">
    <citation type="submission" date="2015-07" db="EMBL/GenBank/DDBJ databases">
        <authorList>
            <person name="Noorani M."/>
        </authorList>
    </citation>
    <scope>NUCLEOTIDE SEQUENCE [LARGE SCALE GENOMIC DNA]</scope>
    <source>
        <strain evidence="5 6">CECT 7802</strain>
    </source>
</reference>
<evidence type="ECO:0000313" key="6">
    <source>
        <dbReference type="Proteomes" id="UP000049222"/>
    </source>
</evidence>
<feature type="domain" description="HTH asnC-type" evidence="4">
    <location>
        <begin position="5"/>
        <end position="66"/>
    </location>
</feature>